<protein>
    <recommendedName>
        <fullName evidence="4">Signal recognition particle subunit SRP72</fullName>
    </recommendedName>
</protein>
<dbReference type="GO" id="GO:0043022">
    <property type="term" value="F:ribosome binding"/>
    <property type="evidence" value="ECO:0007669"/>
    <property type="project" value="TreeGrafter"/>
</dbReference>
<evidence type="ECO:0000313" key="11">
    <source>
        <dbReference type="Proteomes" id="UP000050795"/>
    </source>
</evidence>
<reference evidence="12" key="2">
    <citation type="submission" date="2023-11" db="UniProtKB">
        <authorList>
            <consortium name="WormBaseParasite"/>
        </authorList>
    </citation>
    <scope>IDENTIFICATION</scope>
</reference>
<dbReference type="PANTHER" id="PTHR14094:SF9">
    <property type="entry name" value="SIGNAL RECOGNITION PARTICLE SUBUNIT SRP72"/>
    <property type="match status" value="1"/>
</dbReference>
<dbReference type="InterPro" id="IPR011990">
    <property type="entry name" value="TPR-like_helical_dom_sf"/>
</dbReference>
<organism evidence="11 12">
    <name type="scientific">Trichobilharzia regenti</name>
    <name type="common">Nasal bird schistosome</name>
    <dbReference type="NCBI Taxonomy" id="157069"/>
    <lineage>
        <taxon>Eukaryota</taxon>
        <taxon>Metazoa</taxon>
        <taxon>Spiralia</taxon>
        <taxon>Lophotrochozoa</taxon>
        <taxon>Platyhelminthes</taxon>
        <taxon>Trematoda</taxon>
        <taxon>Digenea</taxon>
        <taxon>Strigeidida</taxon>
        <taxon>Schistosomatoidea</taxon>
        <taxon>Schistosomatidae</taxon>
        <taxon>Trichobilharzia</taxon>
    </lineage>
</organism>
<feature type="compositionally biased region" description="Basic residues" evidence="9">
    <location>
        <begin position="616"/>
        <end position="627"/>
    </location>
</feature>
<keyword evidence="11" id="KW-1185">Reference proteome</keyword>
<keyword evidence="7" id="KW-0733">Signal recognition particle</keyword>
<evidence type="ECO:0000256" key="6">
    <source>
        <dbReference type="ARBA" id="ARBA00022824"/>
    </source>
</evidence>
<evidence type="ECO:0000256" key="2">
    <source>
        <dbReference type="ARBA" id="ARBA00004496"/>
    </source>
</evidence>
<evidence type="ECO:0000256" key="4">
    <source>
        <dbReference type="ARBA" id="ARBA00018350"/>
    </source>
</evidence>
<dbReference type="AlphaFoldDB" id="A0AA85JWQ6"/>
<dbReference type="Proteomes" id="UP000050795">
    <property type="component" value="Unassembled WGS sequence"/>
</dbReference>
<dbReference type="Pfam" id="PF08492">
    <property type="entry name" value="SRP72"/>
    <property type="match status" value="1"/>
</dbReference>
<dbReference type="PIRSF" id="PIRSF038922">
    <property type="entry name" value="SRP72"/>
    <property type="match status" value="1"/>
</dbReference>
<dbReference type="InterPro" id="IPR013699">
    <property type="entry name" value="Signal_recog_part_SRP72_RNA-bd"/>
</dbReference>
<reference evidence="11" key="1">
    <citation type="submission" date="2022-06" db="EMBL/GenBank/DDBJ databases">
        <authorList>
            <person name="Berger JAMES D."/>
            <person name="Berger JAMES D."/>
        </authorList>
    </citation>
    <scope>NUCLEOTIDE SEQUENCE [LARGE SCALE GENOMIC DNA]</scope>
</reference>
<accession>A0AA85JWQ6</accession>
<keyword evidence="8" id="KW-0687">Ribonucleoprotein</keyword>
<keyword evidence="6" id="KW-0256">Endoplasmic reticulum</keyword>
<dbReference type="GO" id="GO:0005786">
    <property type="term" value="C:signal recognition particle, endoplasmic reticulum targeting"/>
    <property type="evidence" value="ECO:0007669"/>
    <property type="project" value="UniProtKB-KW"/>
</dbReference>
<evidence type="ECO:0000256" key="1">
    <source>
        <dbReference type="ARBA" id="ARBA00004240"/>
    </source>
</evidence>
<evidence type="ECO:0000313" key="12">
    <source>
        <dbReference type="WBParaSite" id="TREG1_41480.1"/>
    </source>
</evidence>
<dbReference type="GO" id="GO:0008312">
    <property type="term" value="F:7S RNA binding"/>
    <property type="evidence" value="ECO:0007669"/>
    <property type="project" value="InterPro"/>
</dbReference>
<dbReference type="InterPro" id="IPR026270">
    <property type="entry name" value="SRP72"/>
</dbReference>
<dbReference type="SUPFAM" id="SSF48452">
    <property type="entry name" value="TPR-like"/>
    <property type="match status" value="1"/>
</dbReference>
<comment type="similarity">
    <text evidence="3">Belongs to the SRP72 family.</text>
</comment>
<dbReference type="WBParaSite" id="TREG1_41480.1">
    <property type="protein sequence ID" value="TREG1_41480.1"/>
    <property type="gene ID" value="TREG1_41480"/>
</dbReference>
<proteinExistence type="inferred from homology"/>
<evidence type="ECO:0000256" key="3">
    <source>
        <dbReference type="ARBA" id="ARBA00007676"/>
    </source>
</evidence>
<comment type="subcellular location">
    <subcellularLocation>
        <location evidence="2">Cytoplasm</location>
    </subcellularLocation>
    <subcellularLocation>
        <location evidence="1">Endoplasmic reticulum</location>
    </subcellularLocation>
</comment>
<evidence type="ECO:0000256" key="7">
    <source>
        <dbReference type="ARBA" id="ARBA00023135"/>
    </source>
</evidence>
<dbReference type="InterPro" id="IPR031545">
    <property type="entry name" value="SRP72_TPR-like"/>
</dbReference>
<feature type="compositionally biased region" description="Low complexity" evidence="9">
    <location>
        <begin position="699"/>
        <end position="708"/>
    </location>
</feature>
<keyword evidence="5" id="KW-0963">Cytoplasm</keyword>
<dbReference type="PANTHER" id="PTHR14094">
    <property type="entry name" value="SIGNAL RECOGNITION PARTICLE 72"/>
    <property type="match status" value="1"/>
</dbReference>
<evidence type="ECO:0000256" key="9">
    <source>
        <dbReference type="SAM" id="MobiDB-lite"/>
    </source>
</evidence>
<feature type="compositionally biased region" description="Basic residues" evidence="9">
    <location>
        <begin position="709"/>
        <end position="718"/>
    </location>
</feature>
<name>A0AA85JWQ6_TRIRE</name>
<feature type="compositionally biased region" description="Basic and acidic residues" evidence="9">
    <location>
        <begin position="585"/>
        <end position="600"/>
    </location>
</feature>
<dbReference type="GO" id="GO:0006614">
    <property type="term" value="P:SRP-dependent cotranslational protein targeting to membrane"/>
    <property type="evidence" value="ECO:0007669"/>
    <property type="project" value="InterPro"/>
</dbReference>
<feature type="compositionally biased region" description="Basic residues" evidence="9">
    <location>
        <begin position="647"/>
        <end position="658"/>
    </location>
</feature>
<evidence type="ECO:0000256" key="5">
    <source>
        <dbReference type="ARBA" id="ARBA00022490"/>
    </source>
</evidence>
<feature type="domain" description="Signal recognition particle SRP72 subunit RNA-binding" evidence="10">
    <location>
        <begin position="602"/>
        <end position="653"/>
    </location>
</feature>
<evidence type="ECO:0000259" key="10">
    <source>
        <dbReference type="Pfam" id="PF08492"/>
    </source>
</evidence>
<feature type="region of interest" description="Disordered" evidence="9">
    <location>
        <begin position="578"/>
        <end position="718"/>
    </location>
</feature>
<sequence>MATQKAFDLQSAYSDLNKACTAQAYEKIINVSGKILAKHPDEVKAFQCKVVAYIRTEKYEECLSFLKKNPSLVNRVIFEKAYVEYRLNRLSEAAKTLESADINDLKAQELKAQVLYRKGDFTGSYTCLRTVIRNSQDEYSEERLTNLAAVAAAESCFNKSYLDLDVSPEMYEGKFNVACYNLGRGDSQLASQLLDDAENTCNLILSEDPEVTEEEKNEELAPIRVQRAYILQLNKKEEEANQLYQSVIRQRVSDPALLAVAANNIVCINRDQNIFDSRKRIKMASTDGLQFKLFSHQRNDMLVNQALFYWYTNQMEACTSRLRTLLQEESNPRALLLSVAQLVKEKNVDKAISLLEDYLSKVSSSSMTKDSQVNVEILLALAQLNLRKVSSSHLAHGIPHPMNALNVAKLLQDLLPKHLLHCPGVLSTRIALYLLACAGENAVQTRVDSMKQIVSCIESALHFYEESGERGEVYSHLLDYCGTFLLQQGEAKLAAELLEKQLAQLDLGTKNKSTDKQNSLLKQVLVARLVRAYAQFDRPKAEQACKSLQPKESLSEADVDTLETTFLYGAKSFKRLGKTNEQTDASDKPKLKQNQTKKDASGIPSPENAPLEQVNKRSKKKKRKIRLPKNYQPGVLPDPDRWLPRRERTHYRGKRRDKRYAPTRGPQGQVTGGNEWDATARSPKVQPREDTSAGSTPKQQLSGAARQQQQKKGRKKGR</sequence>
<evidence type="ECO:0000256" key="8">
    <source>
        <dbReference type="ARBA" id="ARBA00023274"/>
    </source>
</evidence>
<dbReference type="Pfam" id="PF17004">
    <property type="entry name" value="SRP_TPR_like"/>
    <property type="match status" value="1"/>
</dbReference>
<dbReference type="Gene3D" id="1.25.40.10">
    <property type="entry name" value="Tetratricopeptide repeat domain"/>
    <property type="match status" value="1"/>
</dbReference>
<dbReference type="GO" id="GO:0005783">
    <property type="term" value="C:endoplasmic reticulum"/>
    <property type="evidence" value="ECO:0007669"/>
    <property type="project" value="UniProtKB-SubCell"/>
</dbReference>